<dbReference type="PROSITE" id="PS51186">
    <property type="entry name" value="GNAT"/>
    <property type="match status" value="1"/>
</dbReference>
<keyword evidence="2" id="KW-0808">Transferase</keyword>
<name>A0A6G1XAD5_9BACI</name>
<dbReference type="EMBL" id="WJNH01000012">
    <property type="protein sequence ID" value="MRG87840.1"/>
    <property type="molecule type" value="Genomic_DNA"/>
</dbReference>
<dbReference type="Pfam" id="PF00583">
    <property type="entry name" value="Acetyltransf_1"/>
    <property type="match status" value="1"/>
</dbReference>
<dbReference type="Proteomes" id="UP000480185">
    <property type="component" value="Unassembled WGS sequence"/>
</dbReference>
<protein>
    <submittedName>
        <fullName evidence="2">GNAT family N-acetyltransferase</fullName>
    </submittedName>
</protein>
<dbReference type="InterPro" id="IPR000182">
    <property type="entry name" value="GNAT_dom"/>
</dbReference>
<dbReference type="InterPro" id="IPR016181">
    <property type="entry name" value="Acyl_CoA_acyltransferase"/>
</dbReference>
<gene>
    <name evidence="2" type="ORF">GH754_16370</name>
</gene>
<dbReference type="Gene3D" id="3.40.630.30">
    <property type="match status" value="1"/>
</dbReference>
<dbReference type="GO" id="GO:0016747">
    <property type="term" value="F:acyltransferase activity, transferring groups other than amino-acyl groups"/>
    <property type="evidence" value="ECO:0007669"/>
    <property type="project" value="InterPro"/>
</dbReference>
<dbReference type="OrthoDB" id="423921at2"/>
<proteinExistence type="predicted"/>
<accession>A0A6G1XAD5</accession>
<reference evidence="2 3" key="1">
    <citation type="submission" date="2019-11" db="EMBL/GenBank/DDBJ databases">
        <authorList>
            <person name="Li J."/>
        </authorList>
    </citation>
    <scope>NUCLEOTIDE SEQUENCE [LARGE SCALE GENOMIC DNA]</scope>
    <source>
        <strain evidence="2 3">J4</strain>
    </source>
</reference>
<evidence type="ECO:0000259" key="1">
    <source>
        <dbReference type="PROSITE" id="PS51186"/>
    </source>
</evidence>
<evidence type="ECO:0000313" key="3">
    <source>
        <dbReference type="Proteomes" id="UP000480185"/>
    </source>
</evidence>
<feature type="domain" description="N-acetyltransferase" evidence="1">
    <location>
        <begin position="3"/>
        <end position="158"/>
    </location>
</feature>
<dbReference type="SUPFAM" id="SSF55729">
    <property type="entry name" value="Acyl-CoA N-acyltransferases (Nat)"/>
    <property type="match status" value="1"/>
</dbReference>
<evidence type="ECO:0000313" key="2">
    <source>
        <dbReference type="EMBL" id="MRG87840.1"/>
    </source>
</evidence>
<organism evidence="2 3">
    <name type="scientific">Salinibacillus xinjiangensis</name>
    <dbReference type="NCBI Taxonomy" id="1229268"/>
    <lineage>
        <taxon>Bacteria</taxon>
        <taxon>Bacillati</taxon>
        <taxon>Bacillota</taxon>
        <taxon>Bacilli</taxon>
        <taxon>Bacillales</taxon>
        <taxon>Bacillaceae</taxon>
        <taxon>Salinibacillus</taxon>
    </lineage>
</organism>
<sequence length="158" mass="18109">MSLSIQEMKQSMAKTILSWKYEQPYDFYNNEETEEALQELLDGSYFAIMNETGNLFGFYCVGKSAQVPPGRPFGVYQNRAVDIGFGMNPTHTGKGKGVEFCTFILQQIEDQHQGIPLRLTVATFNQRAIHLYEKLGFRKENKFETDVAKFITMVKKGR</sequence>
<dbReference type="AlphaFoldDB" id="A0A6G1XAD5"/>
<keyword evidence="3" id="KW-1185">Reference proteome</keyword>
<dbReference type="RefSeq" id="WP_153729726.1">
    <property type="nucleotide sequence ID" value="NZ_WJNH01000012.1"/>
</dbReference>
<comment type="caution">
    <text evidence="2">The sequence shown here is derived from an EMBL/GenBank/DDBJ whole genome shotgun (WGS) entry which is preliminary data.</text>
</comment>